<comment type="caution">
    <text evidence="3">The sequence shown here is derived from an EMBL/GenBank/DDBJ whole genome shotgun (WGS) entry which is preliminary data.</text>
</comment>
<dbReference type="PROSITE" id="PS51186">
    <property type="entry name" value="GNAT"/>
    <property type="match status" value="1"/>
</dbReference>
<dbReference type="AlphaFoldDB" id="A0A4U0SHG4"/>
<evidence type="ECO:0000313" key="4">
    <source>
        <dbReference type="Proteomes" id="UP000305778"/>
    </source>
</evidence>
<dbReference type="RefSeq" id="WP_136726310.1">
    <property type="nucleotide sequence ID" value="NZ_SUMC01000026.1"/>
</dbReference>
<dbReference type="InterPro" id="IPR056935">
    <property type="entry name" value="Rv0428c-like_C"/>
</dbReference>
<dbReference type="CDD" id="cd04301">
    <property type="entry name" value="NAT_SF"/>
    <property type="match status" value="1"/>
</dbReference>
<dbReference type="EMBL" id="SUMC01000026">
    <property type="protein sequence ID" value="TKA08982.1"/>
    <property type="molecule type" value="Genomic_DNA"/>
</dbReference>
<keyword evidence="3" id="KW-0808">Transferase</keyword>
<dbReference type="PANTHER" id="PTHR43072">
    <property type="entry name" value="N-ACETYLTRANSFERASE"/>
    <property type="match status" value="1"/>
</dbReference>
<dbReference type="Gene3D" id="3.40.630.30">
    <property type="match status" value="1"/>
</dbReference>
<protein>
    <submittedName>
        <fullName evidence="3">GNAT family N-acetyltransferase</fullName>
    </submittedName>
</protein>
<dbReference type="SUPFAM" id="SSF55729">
    <property type="entry name" value="Acyl-CoA N-acyltransferases (Nat)"/>
    <property type="match status" value="1"/>
</dbReference>
<dbReference type="InterPro" id="IPR016181">
    <property type="entry name" value="Acyl_CoA_acyltransferase"/>
</dbReference>
<evidence type="ECO:0000259" key="2">
    <source>
        <dbReference type="PROSITE" id="PS51186"/>
    </source>
</evidence>
<dbReference type="PANTHER" id="PTHR43072:SF60">
    <property type="entry name" value="L-2,4-DIAMINOBUTYRIC ACID ACETYLTRANSFERASE"/>
    <property type="match status" value="1"/>
</dbReference>
<organism evidence="3 4">
    <name type="scientific">Actinacidiphila oryziradicis</name>
    <dbReference type="NCBI Taxonomy" id="2571141"/>
    <lineage>
        <taxon>Bacteria</taxon>
        <taxon>Bacillati</taxon>
        <taxon>Actinomycetota</taxon>
        <taxon>Actinomycetes</taxon>
        <taxon>Kitasatosporales</taxon>
        <taxon>Streptomycetaceae</taxon>
        <taxon>Actinacidiphila</taxon>
    </lineage>
</organism>
<feature type="domain" description="N-acetyltransferase" evidence="2">
    <location>
        <begin position="212"/>
        <end position="358"/>
    </location>
</feature>
<gene>
    <name evidence="3" type="ORF">FCI23_25690</name>
</gene>
<evidence type="ECO:0000313" key="3">
    <source>
        <dbReference type="EMBL" id="TKA08982.1"/>
    </source>
</evidence>
<accession>A0A4U0SHG4</accession>
<name>A0A4U0SHG4_9ACTN</name>
<keyword evidence="4" id="KW-1185">Reference proteome</keyword>
<dbReference type="OrthoDB" id="9775595at2"/>
<dbReference type="Proteomes" id="UP000305778">
    <property type="component" value="Unassembled WGS sequence"/>
</dbReference>
<dbReference type="InterPro" id="IPR000182">
    <property type="entry name" value="GNAT_dom"/>
</dbReference>
<dbReference type="Pfam" id="PF24553">
    <property type="entry name" value="Rv0428c_C"/>
    <property type="match status" value="1"/>
</dbReference>
<dbReference type="GO" id="GO:0016747">
    <property type="term" value="F:acyltransferase activity, transferring groups other than amino-acyl groups"/>
    <property type="evidence" value="ECO:0007669"/>
    <property type="project" value="InterPro"/>
</dbReference>
<sequence length="358" mass="37894">MDFAGGGRLEVRITRSDVGKRVSVRRIGEVVDGRPVFVDAVGLLTSWDAGELVVTRRDGTAVHIAESSLVAGKVVPPARARRGLAAPPATIHTLQETAARGWPAQETERLGDWTLRAAAGFTRRANSALPAGDPGLPLPAAAERITAWYAERGLPAYIQAPGEELDAGLAALGWTAEARALMLTAPLAPVADRPGAERVTLSREIDDEWLARYHRAGAPGDAATLFSPGERPPVPPRKDQATGVARDDITRQSAMKVLAGGPSVWFAVVPGAASPRAIGRCVVDGRWAGFNAVEVDPAHRRQGLATAVMAALARKALTEGATGAYLQVEEENAGALAMYEGMGFALHHAYHYRRGPRP</sequence>
<reference evidence="3 4" key="1">
    <citation type="submission" date="2019-04" db="EMBL/GenBank/DDBJ databases">
        <title>Streptomyces oryziradicis sp. nov., a novel actinomycete isolated from rhizosphere soil of rice (Oryza sativa L.).</title>
        <authorList>
            <person name="Li C."/>
        </authorList>
    </citation>
    <scope>NUCLEOTIDE SEQUENCE [LARGE SCALE GENOMIC DNA]</scope>
    <source>
        <strain evidence="3 4">NEAU-C40</strain>
    </source>
</reference>
<proteinExistence type="predicted"/>
<feature type="region of interest" description="Disordered" evidence="1">
    <location>
        <begin position="221"/>
        <end position="243"/>
    </location>
</feature>
<evidence type="ECO:0000256" key="1">
    <source>
        <dbReference type="SAM" id="MobiDB-lite"/>
    </source>
</evidence>